<dbReference type="EMBL" id="JADBGQ010000009">
    <property type="protein sequence ID" value="KAG5378280.1"/>
    <property type="molecule type" value="Genomic_DNA"/>
</dbReference>
<organism evidence="1 2">
    <name type="scientific">Brassica rapa subsp. trilocularis</name>
    <dbReference type="NCBI Taxonomy" id="1813537"/>
    <lineage>
        <taxon>Eukaryota</taxon>
        <taxon>Viridiplantae</taxon>
        <taxon>Streptophyta</taxon>
        <taxon>Embryophyta</taxon>
        <taxon>Tracheophyta</taxon>
        <taxon>Spermatophyta</taxon>
        <taxon>Magnoliopsida</taxon>
        <taxon>eudicotyledons</taxon>
        <taxon>Gunneridae</taxon>
        <taxon>Pentapetalae</taxon>
        <taxon>rosids</taxon>
        <taxon>malvids</taxon>
        <taxon>Brassicales</taxon>
        <taxon>Brassicaceae</taxon>
        <taxon>Brassiceae</taxon>
        <taxon>Brassica</taxon>
    </lineage>
</organism>
<comment type="caution">
    <text evidence="1">The sequence shown here is derived from an EMBL/GenBank/DDBJ whole genome shotgun (WGS) entry which is preliminary data.</text>
</comment>
<protein>
    <submittedName>
        <fullName evidence="1">Uncharacterized protein</fullName>
    </submittedName>
</protein>
<evidence type="ECO:0000313" key="2">
    <source>
        <dbReference type="Proteomes" id="UP000823674"/>
    </source>
</evidence>
<proteinExistence type="predicted"/>
<name>A0ABQ7KXS9_BRACM</name>
<dbReference type="Proteomes" id="UP000823674">
    <property type="component" value="Chromosome A07"/>
</dbReference>
<evidence type="ECO:0000313" key="1">
    <source>
        <dbReference type="EMBL" id="KAG5378280.1"/>
    </source>
</evidence>
<accession>A0ABQ7KXS9</accession>
<keyword evidence="2" id="KW-1185">Reference proteome</keyword>
<reference evidence="1 2" key="1">
    <citation type="submission" date="2021-03" db="EMBL/GenBank/DDBJ databases">
        <authorList>
            <person name="King G.J."/>
            <person name="Bancroft I."/>
            <person name="Baten A."/>
            <person name="Bloomfield J."/>
            <person name="Borpatragohain P."/>
            <person name="He Z."/>
            <person name="Irish N."/>
            <person name="Irwin J."/>
            <person name="Liu K."/>
            <person name="Mauleon R.P."/>
            <person name="Moore J."/>
            <person name="Morris R."/>
            <person name="Ostergaard L."/>
            <person name="Wang B."/>
            <person name="Wells R."/>
        </authorList>
    </citation>
    <scope>NUCLEOTIDE SEQUENCE [LARGE SCALE GENOMIC DNA]</scope>
    <source>
        <strain evidence="1">R-o-18</strain>
        <tissue evidence="1">Leaf</tissue>
    </source>
</reference>
<sequence length="60" mass="6562">MVNKEQVIMHSLMFLKKSPFISRDVKQVYPSRPVPYCSGLVIDRVTAGLSAGAAVLIMPA</sequence>
<gene>
    <name evidence="1" type="primary">A07g502870.1_BraROA</name>
    <name evidence="1" type="ORF">IGI04_026122</name>
</gene>